<gene>
    <name evidence="2" type="ORF">GSI_13134</name>
</gene>
<protein>
    <submittedName>
        <fullName evidence="2">Uncharacterized protein</fullName>
    </submittedName>
</protein>
<comment type="caution">
    <text evidence="2">The sequence shown here is derived from an EMBL/GenBank/DDBJ whole genome shotgun (WGS) entry which is preliminary data.</text>
</comment>
<dbReference type="Proteomes" id="UP000230002">
    <property type="component" value="Unassembled WGS sequence"/>
</dbReference>
<feature type="region of interest" description="Disordered" evidence="1">
    <location>
        <begin position="78"/>
        <end position="99"/>
    </location>
</feature>
<feature type="region of interest" description="Disordered" evidence="1">
    <location>
        <begin position="134"/>
        <end position="166"/>
    </location>
</feature>
<evidence type="ECO:0000256" key="1">
    <source>
        <dbReference type="SAM" id="MobiDB-lite"/>
    </source>
</evidence>
<evidence type="ECO:0000313" key="2">
    <source>
        <dbReference type="EMBL" id="PIL25245.1"/>
    </source>
</evidence>
<sequence>MEGSLMDVSPTRLERLRRDLGEWARRSSAGTIRNALKREPFSPPGYFLSSAPAFSSSPMHNPRHCRIICTRTRTRVRSTAAVRADPNPVGNPSLTKPLQTYRVPNPPVDHPRHCQDVGILRGPPLGTQVLKCGGSQIIQGKTRTSRKSEKLPRTVGHGRPHLGPEH</sequence>
<evidence type="ECO:0000313" key="3">
    <source>
        <dbReference type="Proteomes" id="UP000230002"/>
    </source>
</evidence>
<dbReference type="AlphaFoldDB" id="A0A2G8RUQ3"/>
<organism evidence="2 3">
    <name type="scientific">Ganoderma sinense ZZ0214-1</name>
    <dbReference type="NCBI Taxonomy" id="1077348"/>
    <lineage>
        <taxon>Eukaryota</taxon>
        <taxon>Fungi</taxon>
        <taxon>Dikarya</taxon>
        <taxon>Basidiomycota</taxon>
        <taxon>Agaricomycotina</taxon>
        <taxon>Agaricomycetes</taxon>
        <taxon>Polyporales</taxon>
        <taxon>Polyporaceae</taxon>
        <taxon>Ganoderma</taxon>
    </lineage>
</organism>
<name>A0A2G8RUQ3_9APHY</name>
<keyword evidence="3" id="KW-1185">Reference proteome</keyword>
<reference evidence="2 3" key="1">
    <citation type="journal article" date="2015" name="Sci. Rep.">
        <title>Chromosome-level genome map provides insights into diverse defense mechanisms in the medicinal fungus Ganoderma sinense.</title>
        <authorList>
            <person name="Zhu Y."/>
            <person name="Xu J."/>
            <person name="Sun C."/>
            <person name="Zhou S."/>
            <person name="Xu H."/>
            <person name="Nelson D.R."/>
            <person name="Qian J."/>
            <person name="Song J."/>
            <person name="Luo H."/>
            <person name="Xiang L."/>
            <person name="Li Y."/>
            <person name="Xu Z."/>
            <person name="Ji A."/>
            <person name="Wang L."/>
            <person name="Lu S."/>
            <person name="Hayward A."/>
            <person name="Sun W."/>
            <person name="Li X."/>
            <person name="Schwartz D.C."/>
            <person name="Wang Y."/>
            <person name="Chen S."/>
        </authorList>
    </citation>
    <scope>NUCLEOTIDE SEQUENCE [LARGE SCALE GENOMIC DNA]</scope>
    <source>
        <strain evidence="2 3">ZZ0214-1</strain>
    </source>
</reference>
<dbReference type="EMBL" id="AYKW01000056">
    <property type="protein sequence ID" value="PIL25245.1"/>
    <property type="molecule type" value="Genomic_DNA"/>
</dbReference>
<proteinExistence type="predicted"/>
<accession>A0A2G8RUQ3</accession>